<dbReference type="Proteomes" id="UP000027138">
    <property type="component" value="Unassembled WGS sequence"/>
</dbReference>
<accession>A0A067KJR4</accession>
<proteinExistence type="predicted"/>
<gene>
    <name evidence="1" type="ORF">JCGZ_09777</name>
</gene>
<protein>
    <submittedName>
        <fullName evidence="1">Uncharacterized protein</fullName>
    </submittedName>
</protein>
<sequence length="65" mass="7180">MAQSVAEVASHHIGTKHPLFMSKVTNRPKWHISDQADLGGAPTDRIVETSVSLQCKPFKESTHLK</sequence>
<organism evidence="1 2">
    <name type="scientific">Jatropha curcas</name>
    <name type="common">Barbados nut</name>
    <dbReference type="NCBI Taxonomy" id="180498"/>
    <lineage>
        <taxon>Eukaryota</taxon>
        <taxon>Viridiplantae</taxon>
        <taxon>Streptophyta</taxon>
        <taxon>Embryophyta</taxon>
        <taxon>Tracheophyta</taxon>
        <taxon>Spermatophyta</taxon>
        <taxon>Magnoliopsida</taxon>
        <taxon>eudicotyledons</taxon>
        <taxon>Gunneridae</taxon>
        <taxon>Pentapetalae</taxon>
        <taxon>rosids</taxon>
        <taxon>fabids</taxon>
        <taxon>Malpighiales</taxon>
        <taxon>Euphorbiaceae</taxon>
        <taxon>Crotonoideae</taxon>
        <taxon>Jatropheae</taxon>
        <taxon>Jatropha</taxon>
    </lineage>
</organism>
<reference evidence="1 2" key="1">
    <citation type="journal article" date="2014" name="PLoS ONE">
        <title>Global Analysis of Gene Expression Profiles in Physic Nut (Jatropha curcas L.) Seedlings Exposed to Salt Stress.</title>
        <authorList>
            <person name="Zhang L."/>
            <person name="Zhang C."/>
            <person name="Wu P."/>
            <person name="Chen Y."/>
            <person name="Li M."/>
            <person name="Jiang H."/>
            <person name="Wu G."/>
        </authorList>
    </citation>
    <scope>NUCLEOTIDE SEQUENCE [LARGE SCALE GENOMIC DNA]</scope>
    <source>
        <strain evidence="2">cv. GZQX0401</strain>
        <tissue evidence="1">Young leaves</tissue>
    </source>
</reference>
<dbReference type="AlphaFoldDB" id="A0A067KJR4"/>
<keyword evidence="2" id="KW-1185">Reference proteome</keyword>
<evidence type="ECO:0000313" key="1">
    <source>
        <dbReference type="EMBL" id="KDP36362.1"/>
    </source>
</evidence>
<dbReference type="EMBL" id="KK914439">
    <property type="protein sequence ID" value="KDP36362.1"/>
    <property type="molecule type" value="Genomic_DNA"/>
</dbReference>
<name>A0A067KJR4_JATCU</name>
<evidence type="ECO:0000313" key="2">
    <source>
        <dbReference type="Proteomes" id="UP000027138"/>
    </source>
</evidence>